<proteinExistence type="predicted"/>
<dbReference type="RefSeq" id="WP_046005438.1">
    <property type="nucleotide sequence ID" value="NZ_JXYA01000027.1"/>
</dbReference>
<evidence type="ECO:0000256" key="1">
    <source>
        <dbReference type="SAM" id="SignalP"/>
    </source>
</evidence>
<organism evidence="2 3">
    <name type="scientific">Pseudoalteromonas rubra</name>
    <dbReference type="NCBI Taxonomy" id="43658"/>
    <lineage>
        <taxon>Bacteria</taxon>
        <taxon>Pseudomonadati</taxon>
        <taxon>Pseudomonadota</taxon>
        <taxon>Gammaproteobacteria</taxon>
        <taxon>Alteromonadales</taxon>
        <taxon>Pseudoalteromonadaceae</taxon>
        <taxon>Pseudoalteromonas</taxon>
    </lineage>
</organism>
<dbReference type="AlphaFoldDB" id="A0A0F4QM55"/>
<comment type="caution">
    <text evidence="2">The sequence shown here is derived from an EMBL/GenBank/DDBJ whole genome shotgun (WGS) entry which is preliminary data.</text>
</comment>
<reference evidence="2 3" key="1">
    <citation type="journal article" date="2015" name="BMC Genomics">
        <title>Genome mining reveals unlocked bioactive potential of marine Gram-negative bacteria.</title>
        <authorList>
            <person name="Machado H."/>
            <person name="Sonnenschein E.C."/>
            <person name="Melchiorsen J."/>
            <person name="Gram L."/>
        </authorList>
    </citation>
    <scope>NUCLEOTIDE SEQUENCE [LARGE SCALE GENOMIC DNA]</scope>
    <source>
        <strain evidence="2 3">S2471</strain>
    </source>
</reference>
<feature type="signal peptide" evidence="1">
    <location>
        <begin position="1"/>
        <end position="20"/>
    </location>
</feature>
<name>A0A0F4QM55_9GAMM</name>
<protein>
    <submittedName>
        <fullName evidence="2">Uncharacterized protein</fullName>
    </submittedName>
</protein>
<keyword evidence="3" id="KW-1185">Reference proteome</keyword>
<evidence type="ECO:0000313" key="3">
    <source>
        <dbReference type="Proteomes" id="UP000033452"/>
    </source>
</evidence>
<dbReference type="EMBL" id="JXYA01000027">
    <property type="protein sequence ID" value="KJZ08350.1"/>
    <property type="molecule type" value="Genomic_DNA"/>
</dbReference>
<evidence type="ECO:0000313" key="2">
    <source>
        <dbReference type="EMBL" id="KJZ08350.1"/>
    </source>
</evidence>
<feature type="chain" id="PRO_5002475709" evidence="1">
    <location>
        <begin position="21"/>
        <end position="164"/>
    </location>
</feature>
<gene>
    <name evidence="2" type="ORF">TW77_13165</name>
</gene>
<dbReference type="PATRIC" id="fig|43658.5.peg.2783"/>
<accession>A0A0F4QM55</accession>
<dbReference type="Proteomes" id="UP000033452">
    <property type="component" value="Unassembled WGS sequence"/>
</dbReference>
<sequence>MKLRSLLIAVTFTFSVYCHAGVKEFLVYDEDIKKLLVQYRKYGGDSTSILLYDKEFDLHSLAKENFTHIKADLSNLEPISHGKSLYRVYRNKNSWTLNEFIVKEFLVEPLKYIASCVKGYGNGRVYCTFRLNFQGKGYQFTLLGEDIILANELVKVLPKLIGEH</sequence>
<keyword evidence="1" id="KW-0732">Signal</keyword>